<accession>A0A6G9IAT7</accession>
<feature type="transmembrane region" description="Helical" evidence="1">
    <location>
        <begin position="21"/>
        <end position="39"/>
    </location>
</feature>
<keyword evidence="1" id="KW-0812">Transmembrane</keyword>
<reference evidence="2 3" key="1">
    <citation type="submission" date="2020-03" db="EMBL/GenBank/DDBJ databases">
        <title>Complete genome sequence of Orbus sp. IPMB12 (BCRC 80908).</title>
        <authorList>
            <person name="Lo W.-S."/>
            <person name="Chang T.-H."/>
            <person name="Kuo C.-H."/>
        </authorList>
    </citation>
    <scope>NUCLEOTIDE SEQUENCE [LARGE SCALE GENOMIC DNA]</scope>
    <source>
        <strain evidence="2 3">IPMB12</strain>
    </source>
</reference>
<dbReference type="InParanoid" id="A0A6G9IAT7"/>
<protein>
    <submittedName>
        <fullName evidence="2">Uncharacterized protein</fullName>
    </submittedName>
</protein>
<dbReference type="RefSeq" id="WP_166915239.1">
    <property type="nucleotide sequence ID" value="NZ_CP050253.1"/>
</dbReference>
<proteinExistence type="predicted"/>
<dbReference type="EMBL" id="CP050253">
    <property type="protein sequence ID" value="QIQ20947.1"/>
    <property type="molecule type" value="Genomic_DNA"/>
</dbReference>
<dbReference type="AlphaFoldDB" id="A0A6G9IAT7"/>
<sequence>MNNFSFELESLLSRPVWLQQLFIFGIGCVMSLLLGYWVINPVTTEIETASQQLINETEKSQQYARLIEQYPPMALLNEQWQQLQEQQLIWLTAKQIEVILTRHIEHSSLTLLSFQQYFEPERTHWQISLQGRYSDWLGFLEAAMNQNTPWVIETLTIQKSGEQLQFLLRVYYDKTGGVAT</sequence>
<keyword evidence="1" id="KW-0472">Membrane</keyword>
<evidence type="ECO:0000313" key="2">
    <source>
        <dbReference type="EMBL" id="QIQ20947.1"/>
    </source>
</evidence>
<evidence type="ECO:0000313" key="3">
    <source>
        <dbReference type="Proteomes" id="UP000501168"/>
    </source>
</evidence>
<dbReference type="KEGG" id="orb:IPMB12_04175"/>
<keyword evidence="1" id="KW-1133">Transmembrane helix</keyword>
<keyword evidence="3" id="KW-1185">Reference proteome</keyword>
<evidence type="ECO:0000256" key="1">
    <source>
        <dbReference type="SAM" id="Phobius"/>
    </source>
</evidence>
<dbReference type="Proteomes" id="UP000501168">
    <property type="component" value="Chromosome"/>
</dbReference>
<name>A0A6G9IAT7_9GAMM</name>
<gene>
    <name evidence="2" type="ORF">IPMB12_04175</name>
</gene>
<organism evidence="2 3">
    <name type="scientific">Zophobihabitans entericus</name>
    <dbReference type="NCBI Taxonomy" id="1635327"/>
    <lineage>
        <taxon>Bacteria</taxon>
        <taxon>Pseudomonadati</taxon>
        <taxon>Pseudomonadota</taxon>
        <taxon>Gammaproteobacteria</taxon>
        <taxon>Orbales</taxon>
        <taxon>Orbaceae</taxon>
        <taxon>Zophobihabitans</taxon>
    </lineage>
</organism>